<evidence type="ECO:0000313" key="1">
    <source>
        <dbReference type="EMBL" id="SCZ96401.1"/>
    </source>
</evidence>
<dbReference type="STRING" id="289078.A0A2X0LB59"/>
<dbReference type="OrthoDB" id="6359816at2759"/>
<sequence>MNISSNHSPPKTSEVLGSVVARFDEGNRAEIAFLLERWNEIKASHGITLVAAGRLKPRFEEVWLRVIDHLIVMMTPGIEEDDMRI</sequence>
<reference evidence="2" key="1">
    <citation type="submission" date="2016-10" db="EMBL/GenBank/DDBJ databases">
        <authorList>
            <person name="Jeantristanb JTB J.-T."/>
            <person name="Ricardo R."/>
        </authorList>
    </citation>
    <scope>NUCLEOTIDE SEQUENCE [LARGE SCALE GENOMIC DNA]</scope>
</reference>
<evidence type="ECO:0000313" key="2">
    <source>
        <dbReference type="Proteomes" id="UP000249723"/>
    </source>
</evidence>
<organism evidence="1 2">
    <name type="scientific">Microbotryum saponariae</name>
    <dbReference type="NCBI Taxonomy" id="289078"/>
    <lineage>
        <taxon>Eukaryota</taxon>
        <taxon>Fungi</taxon>
        <taxon>Dikarya</taxon>
        <taxon>Basidiomycota</taxon>
        <taxon>Pucciniomycotina</taxon>
        <taxon>Microbotryomycetes</taxon>
        <taxon>Microbotryales</taxon>
        <taxon>Microbotryaceae</taxon>
        <taxon>Microbotryum</taxon>
    </lineage>
</organism>
<dbReference type="Proteomes" id="UP000249723">
    <property type="component" value="Unassembled WGS sequence"/>
</dbReference>
<accession>A0A2X0LB59</accession>
<protein>
    <submittedName>
        <fullName evidence="1">BZ3500_MvSof-1268-A1-R1_Chr8-2g10169 protein</fullName>
    </submittedName>
</protein>
<name>A0A2X0LB59_9BASI</name>
<keyword evidence="2" id="KW-1185">Reference proteome</keyword>
<dbReference type="EMBL" id="FMWP01000088">
    <property type="protein sequence ID" value="SCZ96401.1"/>
    <property type="molecule type" value="Genomic_DNA"/>
</dbReference>
<gene>
    <name evidence="1" type="ORF">BZ3500_MVSOF-1268-A1-R1_CHR8-2G10169</name>
</gene>
<dbReference type="AlphaFoldDB" id="A0A2X0LB59"/>
<proteinExistence type="predicted"/>